<proteinExistence type="predicted"/>
<evidence type="ECO:0008006" key="4">
    <source>
        <dbReference type="Google" id="ProtNLM"/>
    </source>
</evidence>
<evidence type="ECO:0000313" key="3">
    <source>
        <dbReference type="Proteomes" id="UP001596395"/>
    </source>
</evidence>
<keyword evidence="1" id="KW-0472">Membrane</keyword>
<comment type="caution">
    <text evidence="2">The sequence shown here is derived from an EMBL/GenBank/DDBJ whole genome shotgun (WGS) entry which is preliminary data.</text>
</comment>
<keyword evidence="1" id="KW-0812">Transmembrane</keyword>
<organism evidence="2 3">
    <name type="scientific">Halorubellus litoreus</name>
    <dbReference type="NCBI Taxonomy" id="755308"/>
    <lineage>
        <taxon>Archaea</taxon>
        <taxon>Methanobacteriati</taxon>
        <taxon>Methanobacteriota</taxon>
        <taxon>Stenosarchaea group</taxon>
        <taxon>Halobacteria</taxon>
        <taxon>Halobacteriales</taxon>
        <taxon>Halorubellaceae</taxon>
        <taxon>Halorubellus</taxon>
    </lineage>
</organism>
<dbReference type="AlphaFoldDB" id="A0ABD5VG49"/>
<feature type="transmembrane region" description="Helical" evidence="1">
    <location>
        <begin position="259"/>
        <end position="279"/>
    </location>
</feature>
<evidence type="ECO:0000313" key="2">
    <source>
        <dbReference type="EMBL" id="MFC6953828.1"/>
    </source>
</evidence>
<reference evidence="2 3" key="1">
    <citation type="journal article" date="2019" name="Int. J. Syst. Evol. Microbiol.">
        <title>The Global Catalogue of Microorganisms (GCM) 10K type strain sequencing project: providing services to taxonomists for standard genome sequencing and annotation.</title>
        <authorList>
            <consortium name="The Broad Institute Genomics Platform"/>
            <consortium name="The Broad Institute Genome Sequencing Center for Infectious Disease"/>
            <person name="Wu L."/>
            <person name="Ma J."/>
        </authorList>
    </citation>
    <scope>NUCLEOTIDE SEQUENCE [LARGE SCALE GENOMIC DNA]</scope>
    <source>
        <strain evidence="2 3">GX26</strain>
    </source>
</reference>
<dbReference type="RefSeq" id="WP_336350779.1">
    <property type="nucleotide sequence ID" value="NZ_JAZAQL010000002.1"/>
</dbReference>
<keyword evidence="1" id="KW-1133">Transmembrane helix</keyword>
<evidence type="ECO:0000256" key="1">
    <source>
        <dbReference type="SAM" id="Phobius"/>
    </source>
</evidence>
<name>A0ABD5VG49_9EURY</name>
<gene>
    <name evidence="2" type="ORF">ACFQGB_13230</name>
</gene>
<protein>
    <recommendedName>
        <fullName evidence="4">RING-type E3 ubiquitin transferase</fullName>
    </recommendedName>
</protein>
<dbReference type="EMBL" id="JBHSXN010000002">
    <property type="protein sequence ID" value="MFC6953828.1"/>
    <property type="molecule type" value="Genomic_DNA"/>
</dbReference>
<keyword evidence="3" id="KW-1185">Reference proteome</keyword>
<dbReference type="Proteomes" id="UP001596395">
    <property type="component" value="Unassembled WGS sequence"/>
</dbReference>
<sequence>MSIEVALIAFVLGGFATTWGYKRRAYHQAIAGTPTSRILDVDEPGLVEVKGEVVEAADGNSKLQAPLSGTACVAAGWEVEEWDETGDNSDWRTIAEGYDSVPFRVDDGSAEIRVEPGADADSSSWTSNVSLGDLDHSVSVDGKTLDFQTLGVRHQVAPDDPKPARVEEFELRAPGIDEQTGSMFNAIDFGNAHGERKYSEGVVEPGDSVYLLGTVEPTDGDAHPDRRLRPEDAVVTPAGDDEFILSTRSEDELLSKARYGLPAMVVGAMVMAASVLYAVGL</sequence>
<accession>A0ABD5VG49</accession>